<feature type="compositionally biased region" description="Basic and acidic residues" evidence="1">
    <location>
        <begin position="75"/>
        <end position="84"/>
    </location>
</feature>
<dbReference type="EMBL" id="QXFX01004273">
    <property type="protein sequence ID" value="KAE9064723.1"/>
    <property type="molecule type" value="Genomic_DNA"/>
</dbReference>
<gene>
    <name evidence="3" type="ORF">PF004_g27952</name>
    <name evidence="2" type="ORF">PF010_g28507</name>
</gene>
<dbReference type="Proteomes" id="UP000476176">
    <property type="component" value="Unassembled WGS sequence"/>
</dbReference>
<proteinExistence type="predicted"/>
<accession>A0A6G0MJV5</accession>
<evidence type="ECO:0000313" key="4">
    <source>
        <dbReference type="Proteomes" id="UP000476176"/>
    </source>
</evidence>
<evidence type="ECO:0000313" key="2">
    <source>
        <dbReference type="EMBL" id="KAE9064723.1"/>
    </source>
</evidence>
<sequence length="104" mass="11003">MDAVPTVVETIAITVACTDVSPRPGTTTRICSRTAYTMRTAPAWSLHQNTAFAPDPSSGGASGTQSTSATMTRRGSGDKTETQRVRSLDVELMYLFNSSTLSAV</sequence>
<comment type="caution">
    <text evidence="3">The sequence shown here is derived from an EMBL/GenBank/DDBJ whole genome shotgun (WGS) entry which is preliminary data.</text>
</comment>
<evidence type="ECO:0000313" key="3">
    <source>
        <dbReference type="EMBL" id="KAE9170202.1"/>
    </source>
</evidence>
<name>A0A6G0MJV5_9STRA</name>
<reference evidence="4 5" key="1">
    <citation type="submission" date="2018-09" db="EMBL/GenBank/DDBJ databases">
        <title>Genomic investigation of the strawberry pathogen Phytophthora fragariae indicates pathogenicity is determined by transcriptional variation in three key races.</title>
        <authorList>
            <person name="Adams T.M."/>
            <person name="Armitage A.D."/>
            <person name="Sobczyk M.K."/>
            <person name="Bates H.J."/>
            <person name="Dunwell J.M."/>
            <person name="Nellist C.F."/>
            <person name="Harrison R.J."/>
        </authorList>
    </citation>
    <scope>NUCLEOTIDE SEQUENCE [LARGE SCALE GENOMIC DNA]</scope>
    <source>
        <strain evidence="3 4">BC-23</strain>
        <strain evidence="2 5">ONT-3</strain>
    </source>
</reference>
<protein>
    <submittedName>
        <fullName evidence="3">Uncharacterized protein</fullName>
    </submittedName>
</protein>
<dbReference type="EMBL" id="QXGC01004283">
    <property type="protein sequence ID" value="KAE9170202.1"/>
    <property type="molecule type" value="Genomic_DNA"/>
</dbReference>
<evidence type="ECO:0000256" key="1">
    <source>
        <dbReference type="SAM" id="MobiDB-lite"/>
    </source>
</evidence>
<dbReference type="AlphaFoldDB" id="A0A6G0MJV5"/>
<evidence type="ECO:0000313" key="5">
    <source>
        <dbReference type="Proteomes" id="UP000488956"/>
    </source>
</evidence>
<organism evidence="3 4">
    <name type="scientific">Phytophthora fragariae</name>
    <dbReference type="NCBI Taxonomy" id="53985"/>
    <lineage>
        <taxon>Eukaryota</taxon>
        <taxon>Sar</taxon>
        <taxon>Stramenopiles</taxon>
        <taxon>Oomycota</taxon>
        <taxon>Peronosporomycetes</taxon>
        <taxon>Peronosporales</taxon>
        <taxon>Peronosporaceae</taxon>
        <taxon>Phytophthora</taxon>
    </lineage>
</organism>
<feature type="compositionally biased region" description="Low complexity" evidence="1">
    <location>
        <begin position="57"/>
        <end position="70"/>
    </location>
</feature>
<feature type="region of interest" description="Disordered" evidence="1">
    <location>
        <begin position="47"/>
        <end position="84"/>
    </location>
</feature>
<dbReference type="Proteomes" id="UP000488956">
    <property type="component" value="Unassembled WGS sequence"/>
</dbReference>